<evidence type="ECO:0000313" key="1">
    <source>
        <dbReference type="EMBL" id="WVZ24527.1"/>
    </source>
</evidence>
<protein>
    <submittedName>
        <fullName evidence="1">Uncharacterized protein</fullName>
    </submittedName>
</protein>
<name>A0AAQ3SBE5_VIGMU</name>
<proteinExistence type="predicted"/>
<evidence type="ECO:0000313" key="2">
    <source>
        <dbReference type="Proteomes" id="UP001374535"/>
    </source>
</evidence>
<dbReference type="Proteomes" id="UP001374535">
    <property type="component" value="Chromosome 1"/>
</dbReference>
<dbReference type="AlphaFoldDB" id="A0AAQ3SBE5"/>
<keyword evidence="2" id="KW-1185">Reference proteome</keyword>
<reference evidence="1 2" key="1">
    <citation type="journal article" date="2023" name="Life. Sci Alliance">
        <title>Evolutionary insights into 3D genome organization and epigenetic landscape of Vigna mungo.</title>
        <authorList>
            <person name="Junaid A."/>
            <person name="Singh B."/>
            <person name="Bhatia S."/>
        </authorList>
    </citation>
    <scope>NUCLEOTIDE SEQUENCE [LARGE SCALE GENOMIC DNA]</scope>
    <source>
        <strain evidence="1">Urdbean</strain>
    </source>
</reference>
<dbReference type="EMBL" id="CP144700">
    <property type="protein sequence ID" value="WVZ24527.1"/>
    <property type="molecule type" value="Genomic_DNA"/>
</dbReference>
<accession>A0AAQ3SBE5</accession>
<sequence length="127" mass="14678">MLPFSFSLISLTPSVPYTSGPRHLSSTTITHSLSLPLSFQLTHVSDKLPALKKYPFLIPLFQKELTFQELNAVGNRKWQRLPCQFICDLNHKVWYGVSEHIISGLTQPFPSQKHHLFFHLVSQFTWE</sequence>
<organism evidence="1 2">
    <name type="scientific">Vigna mungo</name>
    <name type="common">Black gram</name>
    <name type="synonym">Phaseolus mungo</name>
    <dbReference type="NCBI Taxonomy" id="3915"/>
    <lineage>
        <taxon>Eukaryota</taxon>
        <taxon>Viridiplantae</taxon>
        <taxon>Streptophyta</taxon>
        <taxon>Embryophyta</taxon>
        <taxon>Tracheophyta</taxon>
        <taxon>Spermatophyta</taxon>
        <taxon>Magnoliopsida</taxon>
        <taxon>eudicotyledons</taxon>
        <taxon>Gunneridae</taxon>
        <taxon>Pentapetalae</taxon>
        <taxon>rosids</taxon>
        <taxon>fabids</taxon>
        <taxon>Fabales</taxon>
        <taxon>Fabaceae</taxon>
        <taxon>Papilionoideae</taxon>
        <taxon>50 kb inversion clade</taxon>
        <taxon>NPAAA clade</taxon>
        <taxon>indigoferoid/millettioid clade</taxon>
        <taxon>Phaseoleae</taxon>
        <taxon>Vigna</taxon>
    </lineage>
</organism>
<gene>
    <name evidence="1" type="ORF">V8G54_003071</name>
</gene>